<comment type="caution">
    <text evidence="5">The sequence shown here is derived from an EMBL/GenBank/DDBJ whole genome shotgun (WGS) entry which is preliminary data.</text>
</comment>
<dbReference type="InterPro" id="IPR014038">
    <property type="entry name" value="EF1B_bsu/dsu_GNE"/>
</dbReference>
<evidence type="ECO:0000259" key="4">
    <source>
        <dbReference type="SMART" id="SM00888"/>
    </source>
</evidence>
<dbReference type="EMBL" id="JAAZKV010000009">
    <property type="protein sequence ID" value="NMA44409.1"/>
    <property type="molecule type" value="Genomic_DNA"/>
</dbReference>
<accession>A0A7K4BZ99</accession>
<sequence length="85" mass="9392">MGNAMVVFKVFSDPENIDSVSNALKEVKEGAFRDLKREPIGFGIEIIKVGYVIPDKTDGALPKLEETIKKIPGINQVEVDMMTLI</sequence>
<organism evidence="5 6">
    <name type="scientific">Candidatus Iainarchaeum sp</name>
    <dbReference type="NCBI Taxonomy" id="3101447"/>
    <lineage>
        <taxon>Archaea</taxon>
        <taxon>Candidatus Iainarchaeota</taxon>
        <taxon>Candidatus Iainarchaeia</taxon>
        <taxon>Candidatus Iainarchaeales</taxon>
        <taxon>Candidatus Iainarchaeaceae</taxon>
        <taxon>Candidatus Iainarchaeum</taxon>
    </lineage>
</organism>
<reference evidence="5 6" key="1">
    <citation type="journal article" date="2020" name="Biotechnol. Biofuels">
        <title>New insights from the biogas microbiome by comprehensive genome-resolved metagenomics of nearly 1600 species originating from multiple anaerobic digesters.</title>
        <authorList>
            <person name="Campanaro S."/>
            <person name="Treu L."/>
            <person name="Rodriguez-R L.M."/>
            <person name="Kovalovszki A."/>
            <person name="Ziels R.M."/>
            <person name="Maus I."/>
            <person name="Zhu X."/>
            <person name="Kougias P.G."/>
            <person name="Basile A."/>
            <person name="Luo G."/>
            <person name="Schluter A."/>
            <person name="Konstantinidis K.T."/>
            <person name="Angelidaki I."/>
        </authorList>
    </citation>
    <scope>NUCLEOTIDE SEQUENCE [LARGE SCALE GENOMIC DNA]</scope>
    <source>
        <strain evidence="5">AS22ysBPME_79</strain>
    </source>
</reference>
<dbReference type="SUPFAM" id="SSF54984">
    <property type="entry name" value="eEF-1beta-like"/>
    <property type="match status" value="1"/>
</dbReference>
<evidence type="ECO:0000256" key="2">
    <source>
        <dbReference type="ARBA" id="ARBA00022768"/>
    </source>
</evidence>
<dbReference type="InterPro" id="IPR014717">
    <property type="entry name" value="Transl_elong_EF1B/ribsomal_bS6"/>
</dbReference>
<name>A0A7K4BZ99_9ARCH</name>
<dbReference type="Pfam" id="PF00736">
    <property type="entry name" value="EF1_GNE"/>
    <property type="match status" value="1"/>
</dbReference>
<evidence type="ECO:0000313" key="6">
    <source>
        <dbReference type="Proteomes" id="UP000526302"/>
    </source>
</evidence>
<protein>
    <submittedName>
        <fullName evidence="5">Elongation factor 1-beta</fullName>
    </submittedName>
</protein>
<gene>
    <name evidence="5" type="primary">ef1B</name>
    <name evidence="5" type="ORF">GX950_01175</name>
</gene>
<keyword evidence="3" id="KW-0648">Protein biosynthesis</keyword>
<dbReference type="SMART" id="SM00888">
    <property type="entry name" value="EF1_GNE"/>
    <property type="match status" value="1"/>
</dbReference>
<proteinExistence type="inferred from homology"/>
<feature type="domain" description="Translation elongation factor EF1B beta/delta subunit guanine nucleotide exchange" evidence="4">
    <location>
        <begin position="3"/>
        <end position="85"/>
    </location>
</feature>
<evidence type="ECO:0000313" key="5">
    <source>
        <dbReference type="EMBL" id="NMA44409.1"/>
    </source>
</evidence>
<evidence type="ECO:0000256" key="3">
    <source>
        <dbReference type="ARBA" id="ARBA00022917"/>
    </source>
</evidence>
<comment type="similarity">
    <text evidence="1">Belongs to the EF-1-beta/EF-1-delta family.</text>
</comment>
<evidence type="ECO:0000256" key="1">
    <source>
        <dbReference type="ARBA" id="ARBA00007411"/>
    </source>
</evidence>
<dbReference type="Proteomes" id="UP000526302">
    <property type="component" value="Unassembled WGS sequence"/>
</dbReference>
<dbReference type="Gene3D" id="3.30.70.60">
    <property type="match status" value="1"/>
</dbReference>
<dbReference type="GO" id="GO:0003746">
    <property type="term" value="F:translation elongation factor activity"/>
    <property type="evidence" value="ECO:0007669"/>
    <property type="project" value="UniProtKB-KW"/>
</dbReference>
<dbReference type="InterPro" id="IPR036219">
    <property type="entry name" value="eEF-1beta-like_sf"/>
</dbReference>
<dbReference type="AlphaFoldDB" id="A0A7K4BZ99"/>
<keyword evidence="2 5" id="KW-0251">Elongation factor</keyword>